<dbReference type="GO" id="GO:0004693">
    <property type="term" value="F:cyclin-dependent protein serine/threonine kinase activity"/>
    <property type="evidence" value="ECO:0007669"/>
    <property type="project" value="UniProtKB-EC"/>
</dbReference>
<keyword evidence="10 21" id="KW-0418">Kinase</keyword>
<feature type="compositionally biased region" description="Pro residues" evidence="19">
    <location>
        <begin position="567"/>
        <end position="579"/>
    </location>
</feature>
<keyword evidence="12" id="KW-0460">Magnesium</keyword>
<dbReference type="GO" id="GO:0005634">
    <property type="term" value="C:nucleus"/>
    <property type="evidence" value="ECO:0007669"/>
    <property type="project" value="TreeGrafter"/>
</dbReference>
<comment type="cofactor">
    <cofactor evidence="1">
        <name>Mg(2+)</name>
        <dbReference type="ChEBI" id="CHEBI:18420"/>
    </cofactor>
</comment>
<evidence type="ECO:0000256" key="11">
    <source>
        <dbReference type="ARBA" id="ARBA00022840"/>
    </source>
</evidence>
<keyword evidence="9" id="KW-0547">Nucleotide-binding</keyword>
<dbReference type="OrthoDB" id="1732493at2759"/>
<comment type="catalytic activity">
    <reaction evidence="18">
        <text>L-seryl-[protein] + ATP = O-phospho-L-seryl-[protein] + ADP + H(+)</text>
        <dbReference type="Rhea" id="RHEA:17989"/>
        <dbReference type="Rhea" id="RHEA-COMP:9863"/>
        <dbReference type="Rhea" id="RHEA-COMP:11604"/>
        <dbReference type="ChEBI" id="CHEBI:15378"/>
        <dbReference type="ChEBI" id="CHEBI:29999"/>
        <dbReference type="ChEBI" id="CHEBI:30616"/>
        <dbReference type="ChEBI" id="CHEBI:83421"/>
        <dbReference type="ChEBI" id="CHEBI:456216"/>
        <dbReference type="EC" id="2.7.11.22"/>
    </reaction>
</comment>
<evidence type="ECO:0000256" key="2">
    <source>
        <dbReference type="ARBA" id="ARBA00004496"/>
    </source>
</evidence>
<comment type="subcellular location">
    <subcellularLocation>
        <location evidence="2">Cytoplasm</location>
    </subcellularLocation>
</comment>
<evidence type="ECO:0000256" key="13">
    <source>
        <dbReference type="ARBA" id="ARBA00038543"/>
    </source>
</evidence>
<dbReference type="Gene3D" id="1.10.510.10">
    <property type="entry name" value="Transferase(Phosphotransferase) domain 1"/>
    <property type="match status" value="1"/>
</dbReference>
<evidence type="ECO:0000256" key="6">
    <source>
        <dbReference type="ARBA" id="ARBA00022527"/>
    </source>
</evidence>
<dbReference type="VEuPathDB" id="ToxoDB:BESB_083560"/>
<feature type="region of interest" description="Disordered" evidence="19">
    <location>
        <begin position="557"/>
        <end position="601"/>
    </location>
</feature>
<feature type="compositionally biased region" description="Basic and acidic residues" evidence="19">
    <location>
        <begin position="867"/>
        <end position="895"/>
    </location>
</feature>
<feature type="region of interest" description="Disordered" evidence="19">
    <location>
        <begin position="852"/>
        <end position="1010"/>
    </location>
</feature>
<feature type="region of interest" description="Disordered" evidence="19">
    <location>
        <begin position="49"/>
        <end position="98"/>
    </location>
</feature>
<reference evidence="21 22" key="1">
    <citation type="submission" date="2017-09" db="EMBL/GenBank/DDBJ databases">
        <title>Genome sequencing of Besnoitia besnoiti strain Bb-Ger1.</title>
        <authorList>
            <person name="Schares G."/>
            <person name="Venepally P."/>
            <person name="Lorenzi H.A."/>
        </authorList>
    </citation>
    <scope>NUCLEOTIDE SEQUENCE [LARGE SCALE GENOMIC DNA]</scope>
    <source>
        <strain evidence="21 22">Bb-Ger1</strain>
    </source>
</reference>
<evidence type="ECO:0000256" key="4">
    <source>
        <dbReference type="ARBA" id="ARBA00012409"/>
    </source>
</evidence>
<dbReference type="GO" id="GO:0008353">
    <property type="term" value="F:RNA polymerase II CTD heptapeptide repeat kinase activity"/>
    <property type="evidence" value="ECO:0007669"/>
    <property type="project" value="UniProtKB-EC"/>
</dbReference>
<feature type="compositionally biased region" description="Low complexity" evidence="19">
    <location>
        <begin position="1210"/>
        <end position="1224"/>
    </location>
</feature>
<dbReference type="EC" id="2.7.11.23" evidence="4"/>
<accession>A0A2A9MC17</accession>
<feature type="compositionally biased region" description="Low complexity" evidence="19">
    <location>
        <begin position="1370"/>
        <end position="1380"/>
    </location>
</feature>
<dbReference type="EC" id="2.7.11.22" evidence="5"/>
<evidence type="ECO:0000256" key="5">
    <source>
        <dbReference type="ARBA" id="ARBA00012425"/>
    </source>
</evidence>
<dbReference type="KEGG" id="bbes:BESB_083560"/>
<keyword evidence="6" id="KW-0723">Serine/threonine-protein kinase</keyword>
<dbReference type="PROSITE" id="PS50011">
    <property type="entry name" value="PROTEIN_KINASE_DOM"/>
    <property type="match status" value="1"/>
</dbReference>
<dbReference type="Proteomes" id="UP000224006">
    <property type="component" value="Chromosome VIII"/>
</dbReference>
<feature type="compositionally biased region" description="Basic and acidic residues" evidence="19">
    <location>
        <begin position="683"/>
        <end position="692"/>
    </location>
</feature>
<evidence type="ECO:0000256" key="7">
    <source>
        <dbReference type="ARBA" id="ARBA00022679"/>
    </source>
</evidence>
<dbReference type="SMART" id="SM00220">
    <property type="entry name" value="S_TKc"/>
    <property type="match status" value="1"/>
</dbReference>
<dbReference type="PANTHER" id="PTHR24056:SF46">
    <property type="entry name" value="CYCLIN-DEPENDENT KINASE 5"/>
    <property type="match status" value="1"/>
</dbReference>
<dbReference type="GeneID" id="40313282"/>
<evidence type="ECO:0000256" key="8">
    <source>
        <dbReference type="ARBA" id="ARBA00022723"/>
    </source>
</evidence>
<comment type="subunit">
    <text evidence="13">May form a complex composed of at least the catalytic subunit CRK2 and a cyclin.</text>
</comment>
<feature type="compositionally biased region" description="Basic and acidic residues" evidence="19">
    <location>
        <begin position="1342"/>
        <end position="1357"/>
    </location>
</feature>
<dbReference type="RefSeq" id="XP_029217166.1">
    <property type="nucleotide sequence ID" value="XM_029366706.1"/>
</dbReference>
<sequence length="1380" mass="146599">MSLDDFKADLIDQVVPFRTTSVNGPSIERRLRLVERLGGGTYGDVYKAVEEDEDSQKSPMLRAREMPSSSASARGEAGERDAPSNAEKAGEKTEKNDESEKNYFAVKYYKDETRTIMDEGISCTTVRELSAVAGCGHHPNVVRMESLFVDPLPRLARAINQQRVAWARGQQSSLSAQQYAHLQSQIQKEELKPNQNFVFAAYEFCRGGDLKKLLALHRQNAGGADANHESGTGSPPPLSWGLPLRHAKRLAFQLLNGLAFLHSENLCHRDLKPDNLMLTGTDPETAVLKIGDLGLCRELRYNVGDITPTVCTIYYRPLEVLLGRIQPANDRDRAKYGNENGLAAHYGLGVDLWSAGCIIAEMIRGIPLFKGTQEFEVLIRVTKVLGTPTEEEWTNCCSLQHYPFRNRSESHFFSEHDKRQNLNVVLQGKLDLDGLDLLARMLDYNPYRRITAAEALSHQWFTDVCFQQLDGIGVHNWYLDVLKFRLGEKTFEAMERHRPHVLKSTRLSHVICQRNYKGALLQRINRVFREIGGFQDREKVDYWRAVLAAEEAQQRRRRRSQLAPAAASPPPLCSWPSSPPSSSSPRCPAHAPPSGAEGRRHRAASFSRVGCLCAASGVQPSPRNPSQASHRASPSSVAYESPFASASSDENCPPGLLDQQSSLSSSLALEKAAGGVPSKGGKLKKDTREKDGPAPPVSLRPDEPPVSAAALAAAPSLLLHATDMCTRGGGQVERTLLGLEKSARDGRARSRGAPEADKGCLLAEGRAGGRPRNAQSETAVSGVASSSRPAVAESRTRPLQSPAGTAARPADCQKGRPEPDGRRSSSLGSLRGTNVAHMLLANPLSSLSLLSNRSLFEAPPPAGDQADPEREGRQRRGDTPRDSEREAGEAAERGAESASDGLRGSGPPGSARGGGQLTRSEPRGGGAAESQEDGRPDGLVSVEERKRNPPSSPSPSLVLPLLLCGASENEPEAGGSLQEPEGRSQDLRRAREGHDAPKAEEKRPSKRRLVAPSAQPWLGLTLSYPVPVSARLRMRTGSAGGCGSSFSVGSERPQAEALSVRCPRLSSGDGQGLGADGTARGRPSLRLRRRAAEESGAEEGLVQPSASSAQAEDDALAPPADKQGASLRFASVAVASAAQGGGPRRLGTARAQQAVTAAREVPRAQEAEDPDCVNEKGAPGGCVKKQVPAQAPAARSRRCLALSASGGRLLLSPPASGTASSGAAQQEGPPKSLPSAAGFRGGVRRSTRVQALGAASHVSAPSGAVKEGDLEGTASVSAATDAREKAKRTLGAPPSTAPPGKKSAAAASEGQEDSAASRGASLKAGERGERRGLTPSAVAEATAKRERNEALSKKETVRASAGAKGRRRGGASAAGRSTVA</sequence>
<evidence type="ECO:0000256" key="9">
    <source>
        <dbReference type="ARBA" id="ARBA00022741"/>
    </source>
</evidence>
<dbReference type="InterPro" id="IPR011009">
    <property type="entry name" value="Kinase-like_dom_sf"/>
</dbReference>
<feature type="compositionally biased region" description="Low complexity" evidence="19">
    <location>
        <begin position="1291"/>
        <end position="1308"/>
    </location>
</feature>
<dbReference type="InterPro" id="IPR008271">
    <property type="entry name" value="Ser/Thr_kinase_AS"/>
</dbReference>
<name>A0A2A9MC17_BESBE</name>
<feature type="compositionally biased region" description="Low complexity" evidence="19">
    <location>
        <begin position="1148"/>
        <end position="1159"/>
    </location>
</feature>
<evidence type="ECO:0000256" key="17">
    <source>
        <dbReference type="ARBA" id="ARBA00047811"/>
    </source>
</evidence>
<evidence type="ECO:0000256" key="19">
    <source>
        <dbReference type="SAM" id="MobiDB-lite"/>
    </source>
</evidence>
<feature type="compositionally biased region" description="Low complexity" evidence="19">
    <location>
        <begin position="954"/>
        <end position="963"/>
    </location>
</feature>
<keyword evidence="7" id="KW-0808">Transferase</keyword>
<dbReference type="InterPro" id="IPR000719">
    <property type="entry name" value="Prot_kinase_dom"/>
</dbReference>
<evidence type="ECO:0000256" key="10">
    <source>
        <dbReference type="ARBA" id="ARBA00022777"/>
    </source>
</evidence>
<dbReference type="GO" id="GO:0046872">
    <property type="term" value="F:metal ion binding"/>
    <property type="evidence" value="ECO:0007669"/>
    <property type="project" value="UniProtKB-KW"/>
</dbReference>
<feature type="compositionally biased region" description="Basic and acidic residues" evidence="19">
    <location>
        <begin position="980"/>
        <end position="1003"/>
    </location>
</feature>
<feature type="compositionally biased region" description="Low complexity" evidence="19">
    <location>
        <begin position="656"/>
        <end position="669"/>
    </location>
</feature>
<dbReference type="STRING" id="94643.A0A2A9MC17"/>
<feature type="compositionally biased region" description="Gly residues" evidence="19">
    <location>
        <begin position="903"/>
        <end position="916"/>
    </location>
</feature>
<feature type="compositionally biased region" description="Basic and acidic residues" evidence="19">
    <location>
        <begin position="741"/>
        <end position="758"/>
    </location>
</feature>
<dbReference type="SUPFAM" id="SSF56112">
    <property type="entry name" value="Protein kinase-like (PK-like)"/>
    <property type="match status" value="1"/>
</dbReference>
<evidence type="ECO:0000256" key="12">
    <source>
        <dbReference type="ARBA" id="ARBA00022842"/>
    </source>
</evidence>
<dbReference type="EMBL" id="NWUJ01000009">
    <property type="protein sequence ID" value="PFH33157.1"/>
    <property type="molecule type" value="Genomic_DNA"/>
</dbReference>
<feature type="compositionally biased region" description="Polar residues" evidence="19">
    <location>
        <begin position="773"/>
        <end position="788"/>
    </location>
</feature>
<evidence type="ECO:0000256" key="3">
    <source>
        <dbReference type="ARBA" id="ARBA00006485"/>
    </source>
</evidence>
<keyword evidence="8" id="KW-0479">Metal-binding</keyword>
<evidence type="ECO:0000256" key="1">
    <source>
        <dbReference type="ARBA" id="ARBA00001946"/>
    </source>
</evidence>
<evidence type="ECO:0000256" key="14">
    <source>
        <dbReference type="ARBA" id="ARBA00039612"/>
    </source>
</evidence>
<feature type="compositionally biased region" description="Basic and acidic residues" evidence="19">
    <location>
        <begin position="811"/>
        <end position="823"/>
    </location>
</feature>
<feature type="compositionally biased region" description="Polar residues" evidence="19">
    <location>
        <begin position="618"/>
        <end position="650"/>
    </location>
</feature>
<organism evidence="21 22">
    <name type="scientific">Besnoitia besnoiti</name>
    <name type="common">Apicomplexan protozoan</name>
    <dbReference type="NCBI Taxonomy" id="94643"/>
    <lineage>
        <taxon>Eukaryota</taxon>
        <taxon>Sar</taxon>
        <taxon>Alveolata</taxon>
        <taxon>Apicomplexa</taxon>
        <taxon>Conoidasida</taxon>
        <taxon>Coccidia</taxon>
        <taxon>Eucoccidiorida</taxon>
        <taxon>Eimeriorina</taxon>
        <taxon>Sarcocystidae</taxon>
        <taxon>Besnoitia</taxon>
    </lineage>
</organism>
<evidence type="ECO:0000256" key="15">
    <source>
        <dbReference type="ARBA" id="ARBA00041902"/>
    </source>
</evidence>
<feature type="region of interest" description="Disordered" evidence="19">
    <location>
        <begin position="736"/>
        <end position="830"/>
    </location>
</feature>
<proteinExistence type="inferred from homology"/>
<evidence type="ECO:0000259" key="20">
    <source>
        <dbReference type="PROSITE" id="PS50011"/>
    </source>
</evidence>
<feature type="compositionally biased region" description="Low complexity" evidence="19">
    <location>
        <begin position="580"/>
        <end position="594"/>
    </location>
</feature>
<evidence type="ECO:0000256" key="18">
    <source>
        <dbReference type="ARBA" id="ARBA00048367"/>
    </source>
</evidence>
<evidence type="ECO:0000313" key="22">
    <source>
        <dbReference type="Proteomes" id="UP000224006"/>
    </source>
</evidence>
<dbReference type="PANTHER" id="PTHR24056">
    <property type="entry name" value="CELL DIVISION PROTEIN KINASE"/>
    <property type="match status" value="1"/>
</dbReference>
<dbReference type="Pfam" id="PF00069">
    <property type="entry name" value="Pkinase"/>
    <property type="match status" value="1"/>
</dbReference>
<evidence type="ECO:0000256" key="16">
    <source>
        <dbReference type="ARBA" id="ARBA00042858"/>
    </source>
</evidence>
<keyword evidence="22" id="KW-1185">Reference proteome</keyword>
<protein>
    <recommendedName>
        <fullName evidence="14">Cyclin-dependent kinase 2 homolog</fullName>
        <ecNumber evidence="5">2.7.11.22</ecNumber>
        <ecNumber evidence="4">2.7.11.23</ecNumber>
    </recommendedName>
    <alternativeName>
        <fullName evidence="15">Cell division control protein 2 homolog</fullName>
    </alternativeName>
    <alternativeName>
        <fullName evidence="16">cdc2-related kinase 2</fullName>
    </alternativeName>
</protein>
<dbReference type="GO" id="GO:0005737">
    <property type="term" value="C:cytoplasm"/>
    <property type="evidence" value="ECO:0007669"/>
    <property type="project" value="UniProtKB-SubCell"/>
</dbReference>
<dbReference type="InterPro" id="IPR050108">
    <property type="entry name" value="CDK"/>
</dbReference>
<feature type="compositionally biased region" description="Basic and acidic residues" evidence="19">
    <location>
        <begin position="76"/>
        <end position="98"/>
    </location>
</feature>
<dbReference type="PROSITE" id="PS00108">
    <property type="entry name" value="PROTEIN_KINASE_ST"/>
    <property type="match status" value="1"/>
</dbReference>
<feature type="region of interest" description="Disordered" evidence="19">
    <location>
        <begin position="1035"/>
        <end position="1123"/>
    </location>
</feature>
<comment type="caution">
    <text evidence="21">The sequence shown here is derived from an EMBL/GenBank/DDBJ whole genome shotgun (WGS) entry which is preliminary data.</text>
</comment>
<comment type="catalytic activity">
    <reaction evidence="17">
        <text>L-threonyl-[protein] + ATP = O-phospho-L-threonyl-[protein] + ADP + H(+)</text>
        <dbReference type="Rhea" id="RHEA:46608"/>
        <dbReference type="Rhea" id="RHEA-COMP:11060"/>
        <dbReference type="Rhea" id="RHEA-COMP:11605"/>
        <dbReference type="ChEBI" id="CHEBI:15378"/>
        <dbReference type="ChEBI" id="CHEBI:30013"/>
        <dbReference type="ChEBI" id="CHEBI:30616"/>
        <dbReference type="ChEBI" id="CHEBI:61977"/>
        <dbReference type="ChEBI" id="CHEBI:456216"/>
        <dbReference type="EC" id="2.7.11.22"/>
    </reaction>
</comment>
<feature type="region of interest" description="Disordered" evidence="19">
    <location>
        <begin position="1136"/>
        <end position="1194"/>
    </location>
</feature>
<dbReference type="GO" id="GO:0005524">
    <property type="term" value="F:ATP binding"/>
    <property type="evidence" value="ECO:0007669"/>
    <property type="project" value="UniProtKB-KW"/>
</dbReference>
<feature type="compositionally biased region" description="Basic and acidic residues" evidence="19">
    <location>
        <begin position="932"/>
        <end position="947"/>
    </location>
</feature>
<feature type="region of interest" description="Disordered" evidence="19">
    <location>
        <begin position="618"/>
        <end position="705"/>
    </location>
</feature>
<gene>
    <name evidence="21" type="ORF">BESB_083560</name>
</gene>
<keyword evidence="11" id="KW-0067">ATP-binding</keyword>
<comment type="similarity">
    <text evidence="3">Belongs to the protein kinase superfamily. CMGC Ser/Thr protein kinase family. CDC2/CDKX subfamily.</text>
</comment>
<feature type="region of interest" description="Disordered" evidence="19">
    <location>
        <begin position="1210"/>
        <end position="1380"/>
    </location>
</feature>
<evidence type="ECO:0000313" key="21">
    <source>
        <dbReference type="EMBL" id="PFH33157.1"/>
    </source>
</evidence>
<feature type="domain" description="Protein kinase" evidence="20">
    <location>
        <begin position="31"/>
        <end position="461"/>
    </location>
</feature>